<evidence type="ECO:0000256" key="5">
    <source>
        <dbReference type="PIRSR" id="PIRSR601019-2"/>
    </source>
</evidence>
<keyword evidence="1 4" id="KW-0547">Nucleotide-binding</keyword>
<keyword evidence="5" id="KW-0479">Metal-binding</keyword>
<evidence type="ECO:0000256" key="4">
    <source>
        <dbReference type="PIRSR" id="PIRSR601019-1"/>
    </source>
</evidence>
<dbReference type="GO" id="GO:0003924">
    <property type="term" value="F:GTPase activity"/>
    <property type="evidence" value="ECO:0007669"/>
    <property type="project" value="InterPro"/>
</dbReference>
<dbReference type="Pfam" id="PF00503">
    <property type="entry name" value="G-alpha"/>
    <property type="match status" value="1"/>
</dbReference>
<accession>C3UTD8</accession>
<dbReference type="InterPro" id="IPR011025">
    <property type="entry name" value="GproteinA_insert"/>
</dbReference>
<dbReference type="GO" id="GO:0046872">
    <property type="term" value="F:metal ion binding"/>
    <property type="evidence" value="ECO:0007669"/>
    <property type="project" value="UniProtKB-KW"/>
</dbReference>
<keyword evidence="2 4" id="KW-0342">GTP-binding</keyword>
<dbReference type="EMBL" id="FJ654726">
    <property type="protein sequence ID" value="ACP18847.1"/>
    <property type="molecule type" value="mRNA"/>
</dbReference>
<name>C3UTD8_CHRTR</name>
<dbReference type="PANTHER" id="PTHR10218">
    <property type="entry name" value="GTP-BINDING PROTEIN ALPHA SUBUNIT"/>
    <property type="match status" value="1"/>
</dbReference>
<dbReference type="PROSITE" id="PS51882">
    <property type="entry name" value="G_ALPHA"/>
    <property type="match status" value="1"/>
</dbReference>
<dbReference type="SMART" id="SM00275">
    <property type="entry name" value="G_alpha"/>
    <property type="match status" value="1"/>
</dbReference>
<dbReference type="GO" id="GO:0007606">
    <property type="term" value="P:sensory perception of chemical stimulus"/>
    <property type="evidence" value="ECO:0007669"/>
    <property type="project" value="TreeGrafter"/>
</dbReference>
<feature type="binding site" evidence="4">
    <location>
        <begin position="33"/>
        <end position="38"/>
    </location>
    <ligand>
        <name>GTP</name>
        <dbReference type="ChEBI" id="CHEBI:37565"/>
    </ligand>
</feature>
<proteinExistence type="evidence at transcript level"/>
<dbReference type="GO" id="GO:0031683">
    <property type="term" value="F:G-protein beta/gamma-subunit complex binding"/>
    <property type="evidence" value="ECO:0007669"/>
    <property type="project" value="InterPro"/>
</dbReference>
<dbReference type="GO" id="GO:0005737">
    <property type="term" value="C:cytoplasm"/>
    <property type="evidence" value="ECO:0007669"/>
    <property type="project" value="TreeGrafter"/>
</dbReference>
<dbReference type="SUPFAM" id="SSF52540">
    <property type="entry name" value="P-loop containing nucleoside triphosphate hydrolases"/>
    <property type="match status" value="1"/>
</dbReference>
<evidence type="ECO:0000256" key="3">
    <source>
        <dbReference type="ARBA" id="ARBA00023224"/>
    </source>
</evidence>
<dbReference type="Gene3D" id="1.10.400.10">
    <property type="entry name" value="GI Alpha 1, domain 2-like"/>
    <property type="match status" value="1"/>
</dbReference>
<feature type="non-terminal residue" evidence="6">
    <location>
        <position position="1"/>
    </location>
</feature>
<dbReference type="GO" id="GO:0005834">
    <property type="term" value="C:heterotrimeric G-protein complex"/>
    <property type="evidence" value="ECO:0007669"/>
    <property type="project" value="TreeGrafter"/>
</dbReference>
<reference evidence="6" key="1">
    <citation type="journal article" date="2009" name="Insect Biochem. Mol. Biol.">
        <title>Pyrosequencing of the midgut transcriptome of the poplar leaf beetle Chrysomela tremulae reveals new gene families in Coleoptera.</title>
        <authorList>
            <person name="Pauchet Y."/>
            <person name="Wilkinson P."/>
            <person name="van Munster M."/>
            <person name="Augustin S."/>
            <person name="Pauron D."/>
            <person name="ffrench-Constant R.H."/>
        </authorList>
    </citation>
    <scope>NUCLEOTIDE SEQUENCE</scope>
    <source>
        <tissue evidence="6">Midgut</tissue>
    </source>
</reference>
<keyword evidence="5" id="KW-0460">Magnesium</keyword>
<dbReference type="AlphaFoldDB" id="C3UTD8"/>
<evidence type="ECO:0000256" key="1">
    <source>
        <dbReference type="ARBA" id="ARBA00022741"/>
    </source>
</evidence>
<evidence type="ECO:0000256" key="2">
    <source>
        <dbReference type="ARBA" id="ARBA00023134"/>
    </source>
</evidence>
<dbReference type="PANTHER" id="PTHR10218:SF367">
    <property type="entry name" value="GUANINE NUCLEOTIDE-BINDING PROTEIN G(F) SUBUNIT ALPHA"/>
    <property type="match status" value="1"/>
</dbReference>
<dbReference type="SUPFAM" id="SSF47895">
    <property type="entry name" value="Transducin (alpha subunit), insertion domain"/>
    <property type="match status" value="1"/>
</dbReference>
<keyword evidence="3" id="KW-0807">Transducer</keyword>
<protein>
    <submittedName>
        <fullName evidence="6">G protein alpha subunit</fullName>
    </submittedName>
</protein>
<dbReference type="InterPro" id="IPR027417">
    <property type="entry name" value="P-loop_NTPase"/>
</dbReference>
<organism evidence="6">
    <name type="scientific">Chrysomela tremula</name>
    <name type="common">Leaf beetle</name>
    <dbReference type="NCBI Taxonomy" id="63687"/>
    <lineage>
        <taxon>Eukaryota</taxon>
        <taxon>Metazoa</taxon>
        <taxon>Ecdysozoa</taxon>
        <taxon>Arthropoda</taxon>
        <taxon>Hexapoda</taxon>
        <taxon>Insecta</taxon>
        <taxon>Pterygota</taxon>
        <taxon>Neoptera</taxon>
        <taxon>Endopterygota</taxon>
        <taxon>Coleoptera</taxon>
        <taxon>Polyphaga</taxon>
        <taxon>Cucujiformia</taxon>
        <taxon>Chrysomeloidea</taxon>
        <taxon>Chrysomelidae</taxon>
        <taxon>Chrysomelinae</taxon>
        <taxon>Chrysomelini</taxon>
        <taxon>Chrysomela</taxon>
    </lineage>
</organism>
<dbReference type="GO" id="GO:0001664">
    <property type="term" value="F:G protein-coupled receptor binding"/>
    <property type="evidence" value="ECO:0007669"/>
    <property type="project" value="TreeGrafter"/>
</dbReference>
<dbReference type="InterPro" id="IPR001019">
    <property type="entry name" value="Gprotein_alpha_su"/>
</dbReference>
<sequence length="169" mass="19734">MRCKSGKDEDKDHELYTKKFIKTQNLLLLGTGESGKSTIIKQMIILHVNGFSERDKREKIPHIRQNIHESIFDIVSHMNTINPPEKFEQEITATSADYILKLGPKEPDVYTDEYFDHVDTAWRDEGVKNTFKRSNEYQLIGSAEYFLNRLHVIRKADYIPNNRGYPVFA</sequence>
<dbReference type="GO" id="GO:0005525">
    <property type="term" value="F:GTP binding"/>
    <property type="evidence" value="ECO:0007669"/>
    <property type="project" value="UniProtKB-KW"/>
</dbReference>
<dbReference type="GO" id="GO:0007191">
    <property type="term" value="P:adenylate cyclase-activating dopamine receptor signaling pathway"/>
    <property type="evidence" value="ECO:0007669"/>
    <property type="project" value="TreeGrafter"/>
</dbReference>
<feature type="binding site" evidence="5">
    <location>
        <position position="37"/>
    </location>
    <ligand>
        <name>Mg(2+)</name>
        <dbReference type="ChEBI" id="CHEBI:18420"/>
    </ligand>
</feature>
<feature type="non-terminal residue" evidence="6">
    <location>
        <position position="169"/>
    </location>
</feature>
<evidence type="ECO:0000313" key="6">
    <source>
        <dbReference type="EMBL" id="ACP18847.1"/>
    </source>
</evidence>